<dbReference type="Pfam" id="PF01557">
    <property type="entry name" value="FAA_hydrolase"/>
    <property type="match status" value="1"/>
</dbReference>
<dbReference type="Gene3D" id="3.90.850.10">
    <property type="entry name" value="Fumarylacetoacetase-like, C-terminal domain"/>
    <property type="match status" value="1"/>
</dbReference>
<sequence>MQFVTFEGPGGERTAGIEDGGFVVPARAFGAYGAGVRELIGLPEAHLDEIFAAAANLPRHPQAIPLSEVHLGPPVPDPDKIICLGLNYRDHAEETGLKPPRAPILFPKYRNSLAGPFDEILVPPAAAGRLDYEAELAVVIGRRASRVAEADAPAFVGGYAAFNDLSARDLQMLTSQWAAGKAVDGFAPMGPGIVPARFVADPQNLPVIARVNGGELQHGNTREMIFSIAQTIAFITSFMTLEPGDIIATGTPAGVGFTRTPPVALGDGDVVEIEIPGVGTIRNTMRVAAAVPSA</sequence>
<dbReference type="InterPro" id="IPR011234">
    <property type="entry name" value="Fumarylacetoacetase-like_C"/>
</dbReference>
<dbReference type="RefSeq" id="WP_317994197.1">
    <property type="nucleotide sequence ID" value="NZ_AP025523.1"/>
</dbReference>
<keyword evidence="5" id="KW-1185">Reference proteome</keyword>
<dbReference type="KEGG" id="vab:WPS_18130"/>
<dbReference type="PANTHER" id="PTHR42796">
    <property type="entry name" value="FUMARYLACETOACETATE HYDROLASE DOMAIN-CONTAINING PROTEIN 2A-RELATED"/>
    <property type="match status" value="1"/>
</dbReference>
<accession>A0AAN2CAC9</accession>
<dbReference type="AlphaFoldDB" id="A0AAN2CAC9"/>
<dbReference type="FunFam" id="3.90.850.10:FF:000002">
    <property type="entry name" value="2-hydroxyhepta-2,4-diene-1,7-dioate isomerase"/>
    <property type="match status" value="1"/>
</dbReference>
<evidence type="ECO:0000256" key="2">
    <source>
        <dbReference type="ARBA" id="ARBA00022723"/>
    </source>
</evidence>
<evidence type="ECO:0000259" key="3">
    <source>
        <dbReference type="Pfam" id="PF01557"/>
    </source>
</evidence>
<dbReference type="InterPro" id="IPR051121">
    <property type="entry name" value="FAH"/>
</dbReference>
<evidence type="ECO:0000313" key="5">
    <source>
        <dbReference type="Proteomes" id="UP001317532"/>
    </source>
</evidence>
<keyword evidence="2" id="KW-0479">Metal-binding</keyword>
<dbReference type="EMBL" id="AP025523">
    <property type="protein sequence ID" value="BDE06537.1"/>
    <property type="molecule type" value="Genomic_DNA"/>
</dbReference>
<dbReference type="InterPro" id="IPR036663">
    <property type="entry name" value="Fumarylacetoacetase_C_sf"/>
</dbReference>
<evidence type="ECO:0000313" key="4">
    <source>
        <dbReference type="EMBL" id="BDE06537.1"/>
    </source>
</evidence>
<feature type="domain" description="Fumarylacetoacetase-like C-terminal" evidence="3">
    <location>
        <begin position="80"/>
        <end position="285"/>
    </location>
</feature>
<evidence type="ECO:0000256" key="1">
    <source>
        <dbReference type="ARBA" id="ARBA00010211"/>
    </source>
</evidence>
<name>A0AAN2CAC9_UNVUL</name>
<reference evidence="4 5" key="1">
    <citation type="journal article" date="2022" name="ISME Commun">
        <title>Vulcanimicrobium alpinus gen. nov. sp. nov., the first cultivated representative of the candidate phylum 'Eremiobacterota', is a metabolically versatile aerobic anoxygenic phototroph.</title>
        <authorList>
            <person name="Yabe S."/>
            <person name="Muto K."/>
            <person name="Abe K."/>
            <person name="Yokota A."/>
            <person name="Staudigel H."/>
            <person name="Tebo B.M."/>
        </authorList>
    </citation>
    <scope>NUCLEOTIDE SEQUENCE [LARGE SCALE GENOMIC DNA]</scope>
    <source>
        <strain evidence="4 5">WC8-2</strain>
    </source>
</reference>
<dbReference type="GO" id="GO:0019752">
    <property type="term" value="P:carboxylic acid metabolic process"/>
    <property type="evidence" value="ECO:0007669"/>
    <property type="project" value="UniProtKB-ARBA"/>
</dbReference>
<keyword evidence="4" id="KW-0413">Isomerase</keyword>
<dbReference type="Proteomes" id="UP001317532">
    <property type="component" value="Chromosome"/>
</dbReference>
<dbReference type="SUPFAM" id="SSF56529">
    <property type="entry name" value="FAH"/>
    <property type="match status" value="1"/>
</dbReference>
<comment type="similarity">
    <text evidence="1">Belongs to the FAH family.</text>
</comment>
<proteinExistence type="inferred from homology"/>
<organism evidence="4 5">
    <name type="scientific">Vulcanimicrobium alpinum</name>
    <dbReference type="NCBI Taxonomy" id="3016050"/>
    <lineage>
        <taxon>Bacteria</taxon>
        <taxon>Bacillati</taxon>
        <taxon>Vulcanimicrobiota</taxon>
        <taxon>Vulcanimicrobiia</taxon>
        <taxon>Vulcanimicrobiales</taxon>
        <taxon>Vulcanimicrobiaceae</taxon>
        <taxon>Vulcanimicrobium</taxon>
    </lineage>
</organism>
<dbReference type="PANTHER" id="PTHR42796:SF4">
    <property type="entry name" value="FUMARYLACETOACETATE HYDROLASE DOMAIN-CONTAINING PROTEIN 2A"/>
    <property type="match status" value="1"/>
</dbReference>
<dbReference type="GO" id="GO:0016853">
    <property type="term" value="F:isomerase activity"/>
    <property type="evidence" value="ECO:0007669"/>
    <property type="project" value="UniProtKB-KW"/>
</dbReference>
<gene>
    <name evidence="4" type="ORF">WPS_18130</name>
</gene>
<protein>
    <submittedName>
        <fullName evidence="4">2-hydroxyhepta-2,4-diene-1,7-dioate isomerase</fullName>
    </submittedName>
</protein>
<dbReference type="GO" id="GO:0046872">
    <property type="term" value="F:metal ion binding"/>
    <property type="evidence" value="ECO:0007669"/>
    <property type="project" value="UniProtKB-KW"/>
</dbReference>